<dbReference type="Gene3D" id="3.90.550.10">
    <property type="entry name" value="Spore Coat Polysaccharide Biosynthesis Protein SpsA, Chain A"/>
    <property type="match status" value="1"/>
</dbReference>
<name>F9ZW61_METMM</name>
<dbReference type="STRING" id="857087.Metme_3671"/>
<gene>
    <name evidence="2" type="ordered locus">Metme_3671</name>
</gene>
<feature type="domain" description="Glycosyltransferase 2-like" evidence="1">
    <location>
        <begin position="5"/>
        <end position="137"/>
    </location>
</feature>
<dbReference type="InterPro" id="IPR050256">
    <property type="entry name" value="Glycosyltransferase_2"/>
</dbReference>
<dbReference type="KEGG" id="mmt:Metme_3671"/>
<reference key="2">
    <citation type="submission" date="2011-05" db="EMBL/GenBank/DDBJ databases">
        <title>Complete genome sequence of the aerobic marine methanotroph Methylomonas methanica MC09.</title>
        <authorList>
            <person name="Boden R."/>
            <person name="Cunliffe M."/>
            <person name="Scanlan J."/>
            <person name="Moussard H."/>
            <person name="Kits K.D."/>
            <person name="Klotz M."/>
            <person name="Jetten M."/>
            <person name="Vuilleumier S."/>
            <person name="Han J."/>
            <person name="Peters L."/>
            <person name="Mikhailova N."/>
            <person name="Teshima H."/>
            <person name="Tapia R."/>
            <person name="Kyrpides N."/>
            <person name="Ivanova N."/>
            <person name="Pagani I."/>
            <person name="Cheng J.-F."/>
            <person name="Goodwin L."/>
            <person name="Han C."/>
            <person name="Hauser L."/>
            <person name="Land M."/>
            <person name="Lapidus A."/>
            <person name="Lucas S."/>
            <person name="Pitluck S."/>
            <person name="Woyke T."/>
            <person name="Stein L.Y."/>
            <person name="Murrell C."/>
        </authorList>
    </citation>
    <scope>NUCLEOTIDE SEQUENCE</scope>
    <source>
        <strain>MC09</strain>
    </source>
</reference>
<dbReference type="InterPro" id="IPR001173">
    <property type="entry name" value="Glyco_trans_2-like"/>
</dbReference>
<dbReference type="HOGENOM" id="CLU_033536_9_0_6"/>
<evidence type="ECO:0000259" key="1">
    <source>
        <dbReference type="Pfam" id="PF00535"/>
    </source>
</evidence>
<evidence type="ECO:0000313" key="3">
    <source>
        <dbReference type="Proteomes" id="UP000008888"/>
    </source>
</evidence>
<proteinExistence type="predicted"/>
<protein>
    <submittedName>
        <fullName evidence="2">Glycosyl transferase family 2</fullName>
    </submittedName>
</protein>
<dbReference type="PANTHER" id="PTHR48090">
    <property type="entry name" value="UNDECAPRENYL-PHOSPHATE 4-DEOXY-4-FORMAMIDO-L-ARABINOSE TRANSFERASE-RELATED"/>
    <property type="match status" value="1"/>
</dbReference>
<reference evidence="3" key="3">
    <citation type="submission" date="2011-05" db="EMBL/GenBank/DDBJ databases">
        <title>Complete sequence of Methylomonas methanica MC09.</title>
        <authorList>
            <consortium name="US DOE Joint Genome Institute"/>
            <person name="Lucas S."/>
            <person name="Han J."/>
            <person name="Lapidus A."/>
            <person name="Cheng J.-F."/>
            <person name="Goodwin L."/>
            <person name="Pitluck S."/>
            <person name="Peters L."/>
            <person name="Mikhailova N."/>
            <person name="Teshima H."/>
            <person name="Han C."/>
            <person name="Tapia R."/>
            <person name="Land M."/>
            <person name="Hauser L."/>
            <person name="Kyrpides N."/>
            <person name="Ivanova N."/>
            <person name="Pagani I."/>
            <person name="Stein L."/>
            <person name="Woyke T."/>
        </authorList>
    </citation>
    <scope>NUCLEOTIDE SEQUENCE [LARGE SCALE GENOMIC DNA]</scope>
    <source>
        <strain evidence="3">MC09</strain>
    </source>
</reference>
<dbReference type="RefSeq" id="WP_013820251.1">
    <property type="nucleotide sequence ID" value="NC_015572.1"/>
</dbReference>
<keyword evidence="3" id="KW-1185">Reference proteome</keyword>
<sequence>MIRLSIILPCYNEGETLGALVDGYRRALAGRGDVELILVDNGSTDDTARQIAREIATGASFVFESVSVPHNRGYGHGILCGLAKARGSFLAWSHADLQCPPADVIRLFDAVLAHPEPHNCFGKGHRVNDRGRAGLLTRLQTLLSQLLLGQRLVEINAQPKLFHRSLLNRFHRPPIGYELDIYAYYKAVRAGLSVVSIPVQFLERQAGRSKWAFSLPSRLRFMARNLWYLLTLRLNGERI</sequence>
<dbReference type="CDD" id="cd04179">
    <property type="entry name" value="DPM_DPG-synthase_like"/>
    <property type="match status" value="1"/>
</dbReference>
<dbReference type="eggNOG" id="COG0463">
    <property type="taxonomic scope" value="Bacteria"/>
</dbReference>
<dbReference type="OrthoDB" id="9781367at2"/>
<evidence type="ECO:0000313" key="2">
    <source>
        <dbReference type="EMBL" id="AEG02032.1"/>
    </source>
</evidence>
<dbReference type="AlphaFoldDB" id="F9ZW61"/>
<dbReference type="InterPro" id="IPR029044">
    <property type="entry name" value="Nucleotide-diphossugar_trans"/>
</dbReference>
<accession>F9ZW61</accession>
<dbReference type="PANTHER" id="PTHR48090:SF7">
    <property type="entry name" value="RFBJ PROTEIN"/>
    <property type="match status" value="1"/>
</dbReference>
<dbReference type="GO" id="GO:0016740">
    <property type="term" value="F:transferase activity"/>
    <property type="evidence" value="ECO:0007669"/>
    <property type="project" value="UniProtKB-KW"/>
</dbReference>
<keyword evidence="2" id="KW-0808">Transferase</keyword>
<dbReference type="EMBL" id="CP002738">
    <property type="protein sequence ID" value="AEG02032.1"/>
    <property type="molecule type" value="Genomic_DNA"/>
</dbReference>
<organism evidence="2 3">
    <name type="scientific">Methylomonas methanica (strain DSM 25384 / MC09)</name>
    <dbReference type="NCBI Taxonomy" id="857087"/>
    <lineage>
        <taxon>Bacteria</taxon>
        <taxon>Pseudomonadati</taxon>
        <taxon>Pseudomonadota</taxon>
        <taxon>Gammaproteobacteria</taxon>
        <taxon>Methylococcales</taxon>
        <taxon>Methylococcaceae</taxon>
        <taxon>Methylomonas</taxon>
    </lineage>
</organism>
<dbReference type="SUPFAM" id="SSF53448">
    <property type="entry name" value="Nucleotide-diphospho-sugar transferases"/>
    <property type="match status" value="1"/>
</dbReference>
<dbReference type="Proteomes" id="UP000008888">
    <property type="component" value="Chromosome"/>
</dbReference>
<dbReference type="Pfam" id="PF00535">
    <property type="entry name" value="Glycos_transf_2"/>
    <property type="match status" value="1"/>
</dbReference>
<reference evidence="2 3" key="1">
    <citation type="journal article" date="2011" name="J. Bacteriol.">
        <title>Complete Genome Sequence of the Aerobic Marine Methanotroph Methylomonas methanica MC09.</title>
        <authorList>
            <person name="Boden R."/>
            <person name="Cunliffe M."/>
            <person name="Scanlan J."/>
            <person name="Moussard H."/>
            <person name="Kits K.D."/>
            <person name="Klotz M.G."/>
            <person name="Jetten M.S."/>
            <person name="Vuilleumier S."/>
            <person name="Han J."/>
            <person name="Peters L."/>
            <person name="Mikhailova N."/>
            <person name="Teshima H."/>
            <person name="Tapia R."/>
            <person name="Kyrpides N."/>
            <person name="Ivanova N."/>
            <person name="Pagani I."/>
            <person name="Cheng J.F."/>
            <person name="Goodwin L."/>
            <person name="Han C."/>
            <person name="Hauser L."/>
            <person name="Land M.L."/>
            <person name="Lapidus A."/>
            <person name="Lucas S."/>
            <person name="Pitluck S."/>
            <person name="Woyke T."/>
            <person name="Stein L."/>
            <person name="Murrell J.C."/>
        </authorList>
    </citation>
    <scope>NUCLEOTIDE SEQUENCE [LARGE SCALE GENOMIC DNA]</scope>
    <source>
        <strain evidence="2 3">MC09</strain>
    </source>
</reference>